<proteinExistence type="predicted"/>
<keyword evidence="2" id="KW-1185">Reference proteome</keyword>
<dbReference type="RefSeq" id="WP_068693628.1">
    <property type="nucleotide sequence ID" value="NZ_CP014167.1"/>
</dbReference>
<dbReference type="AlphaFoldDB" id="A0A1B1MW00"/>
<accession>A0A1B1MW00</accession>
<dbReference type="EMBL" id="CP014167">
    <property type="protein sequence ID" value="ANS73361.1"/>
    <property type="molecule type" value="Genomic_DNA"/>
</dbReference>
<dbReference type="KEGG" id="pyg:AWM70_01160"/>
<dbReference type="OrthoDB" id="2878419at2"/>
<organism evidence="1 2">
    <name type="scientific">Paenibacillus yonginensis</name>
    <dbReference type="NCBI Taxonomy" id="1462996"/>
    <lineage>
        <taxon>Bacteria</taxon>
        <taxon>Bacillati</taxon>
        <taxon>Bacillota</taxon>
        <taxon>Bacilli</taxon>
        <taxon>Bacillales</taxon>
        <taxon>Paenibacillaceae</taxon>
        <taxon>Paenibacillus</taxon>
    </lineage>
</organism>
<gene>
    <name evidence="1" type="ORF">AWM70_01160</name>
</gene>
<evidence type="ECO:0000313" key="1">
    <source>
        <dbReference type="EMBL" id="ANS73361.1"/>
    </source>
</evidence>
<name>A0A1B1MW00_9BACL</name>
<sequence length="112" mass="12586">MAERVLVKHAVAGRMLLDTSREAGVTYEVSRSGRGDQTVIELRGVTPEIGAAVMSLREELNLFLFEEPEQGDTIKHWFYVNSGDKVHYEENGGVLRISAAGEIVYNPKDYWD</sequence>
<protein>
    <submittedName>
        <fullName evidence="1">Uncharacterized protein</fullName>
    </submittedName>
</protein>
<reference evidence="1 2" key="1">
    <citation type="submission" date="2016-01" db="EMBL/GenBank/DDBJ databases">
        <title>Complete Genome Sequence of Paenibacillus yonginensis DCY84, a novel Plant Growth-Promoting Bacteria with Elicitation of Induced Systemic Resistance.</title>
        <authorList>
            <person name="Kim Y.J."/>
            <person name="Yang D.C."/>
            <person name="Sukweenadhi J."/>
        </authorList>
    </citation>
    <scope>NUCLEOTIDE SEQUENCE [LARGE SCALE GENOMIC DNA]</scope>
    <source>
        <strain evidence="1 2">DCY84</strain>
    </source>
</reference>
<dbReference type="Proteomes" id="UP000092573">
    <property type="component" value="Chromosome"/>
</dbReference>
<evidence type="ECO:0000313" key="2">
    <source>
        <dbReference type="Proteomes" id="UP000092573"/>
    </source>
</evidence>